<keyword evidence="3" id="KW-1185">Reference proteome</keyword>
<dbReference type="AlphaFoldDB" id="A0ABD0J3C6"/>
<reference evidence="2 3" key="1">
    <citation type="journal article" date="2023" name="Sci. Data">
        <title>Genome assembly of the Korean intertidal mud-creeper Batillaria attramentaria.</title>
        <authorList>
            <person name="Patra A.K."/>
            <person name="Ho P.T."/>
            <person name="Jun S."/>
            <person name="Lee S.J."/>
            <person name="Kim Y."/>
            <person name="Won Y.J."/>
        </authorList>
    </citation>
    <scope>NUCLEOTIDE SEQUENCE [LARGE SCALE GENOMIC DNA]</scope>
    <source>
        <strain evidence="2">Wonlab-2016</strain>
    </source>
</reference>
<dbReference type="Proteomes" id="UP001519460">
    <property type="component" value="Unassembled WGS sequence"/>
</dbReference>
<comment type="caution">
    <text evidence="2">The sequence shown here is derived from an EMBL/GenBank/DDBJ whole genome shotgun (WGS) entry which is preliminary data.</text>
</comment>
<evidence type="ECO:0000256" key="1">
    <source>
        <dbReference type="SAM" id="MobiDB-lite"/>
    </source>
</evidence>
<dbReference type="EMBL" id="JACVVK020000684">
    <property type="protein sequence ID" value="KAK7456528.1"/>
    <property type="molecule type" value="Genomic_DNA"/>
</dbReference>
<feature type="region of interest" description="Disordered" evidence="1">
    <location>
        <begin position="71"/>
        <end position="104"/>
    </location>
</feature>
<evidence type="ECO:0000313" key="2">
    <source>
        <dbReference type="EMBL" id="KAK7456528.1"/>
    </source>
</evidence>
<feature type="compositionally biased region" description="Basic and acidic residues" evidence="1">
    <location>
        <begin position="89"/>
        <end position="104"/>
    </location>
</feature>
<evidence type="ECO:0000313" key="3">
    <source>
        <dbReference type="Proteomes" id="UP001519460"/>
    </source>
</evidence>
<gene>
    <name evidence="2" type="ORF">BaRGS_00039384</name>
</gene>
<proteinExistence type="predicted"/>
<accession>A0ABD0J3C6</accession>
<sequence>MMGLRSGTLDTLSLVEVPSPRLYAKRTGFGETNEEAFLPHWSPIRYIVLHAAENDFPPVCWTAANGARNEGKFNGFGRPPKPQTLLVLPEDRKEHFSSSQLQEK</sequence>
<name>A0ABD0J3C6_9CAEN</name>
<organism evidence="2 3">
    <name type="scientific">Batillaria attramentaria</name>
    <dbReference type="NCBI Taxonomy" id="370345"/>
    <lineage>
        <taxon>Eukaryota</taxon>
        <taxon>Metazoa</taxon>
        <taxon>Spiralia</taxon>
        <taxon>Lophotrochozoa</taxon>
        <taxon>Mollusca</taxon>
        <taxon>Gastropoda</taxon>
        <taxon>Caenogastropoda</taxon>
        <taxon>Sorbeoconcha</taxon>
        <taxon>Cerithioidea</taxon>
        <taxon>Batillariidae</taxon>
        <taxon>Batillaria</taxon>
    </lineage>
</organism>
<protein>
    <submittedName>
        <fullName evidence="2">Uncharacterized protein</fullName>
    </submittedName>
</protein>